<name>A0AAW9PSD4_9CYAN</name>
<keyword evidence="3" id="KW-0274">FAD</keyword>
<dbReference type="Gene3D" id="3.50.50.60">
    <property type="entry name" value="FAD/NAD(P)-binding domain"/>
    <property type="match status" value="2"/>
</dbReference>
<evidence type="ECO:0000313" key="7">
    <source>
        <dbReference type="Proteomes" id="UP001333818"/>
    </source>
</evidence>
<gene>
    <name evidence="6" type="ORF">V2H45_08520</name>
</gene>
<sequence length="523" mass="59397">MEPDYLIVGSGLSALVFGALMANSGKIVQILEAHEHPGGFGHTFTMAKKYTFNAQFHYVWDCGEGQMVNQVLKKLGLEKDVTFERYDPQGFDHMRMPGYALDIPSDPEELIQRLSALFPDHSDRIRKFVNEVEKTGAGMKHLAPPIQPMALLKHAGEVACAIQYLPSTLQDVFDKFQLPQAAQTLLALQWLDFLLPPNQLSFYAWVALFRGYQAGAFYPTQHFEHVVNSLVKVIESHGGQVLLNHEITKFRVTDRRVTGVEAIDLTTHQTHEFKGNTVICNIDPQKAAKMIGEKKFSKTVRRKLNYEYSASNYMVYCVVKDLDLRDYGFGKWNLSHTGHEDLNEAFAQMYDRHDFSNPSFAITTPTLLTEARQDCPEDCQIVEFLTVANYTYFKQLQESDRQAYKHKKQEILDAILDVVEKHYVPNFREHMVFHITGSPTTNERFCWCPNGNSYGSSLTPRNMGLGRLNHETSLEHFYFCNASSGYPGFAPTFWTGTLLYQRLSGDLLLGKSESSVKNNANLG</sequence>
<dbReference type="PANTHER" id="PTHR46091:SF3">
    <property type="entry name" value="AMINE OXIDASE DOMAIN-CONTAINING PROTEIN"/>
    <property type="match status" value="1"/>
</dbReference>
<dbReference type="SUPFAM" id="SSF51905">
    <property type="entry name" value="FAD/NAD(P)-binding domain"/>
    <property type="match status" value="1"/>
</dbReference>
<keyword evidence="5" id="KW-0520">NAD</keyword>
<dbReference type="PANTHER" id="PTHR46091">
    <property type="entry name" value="BLR7054 PROTEIN"/>
    <property type="match status" value="1"/>
</dbReference>
<keyword evidence="1" id="KW-0285">Flavoprotein</keyword>
<protein>
    <submittedName>
        <fullName evidence="6">NAD(P)/FAD-dependent oxidoreductase</fullName>
    </submittedName>
</protein>
<dbReference type="InterPro" id="IPR036188">
    <property type="entry name" value="FAD/NAD-bd_sf"/>
</dbReference>
<evidence type="ECO:0000313" key="6">
    <source>
        <dbReference type="EMBL" id="MEE3716787.1"/>
    </source>
</evidence>
<evidence type="ECO:0000256" key="5">
    <source>
        <dbReference type="ARBA" id="ARBA00023027"/>
    </source>
</evidence>
<dbReference type="RefSeq" id="WP_330483215.1">
    <property type="nucleotide sequence ID" value="NZ_JAZBJZ010000025.1"/>
</dbReference>
<accession>A0AAW9PSD4</accession>
<evidence type="ECO:0000256" key="3">
    <source>
        <dbReference type="ARBA" id="ARBA00022827"/>
    </source>
</evidence>
<dbReference type="InterPro" id="IPR052206">
    <property type="entry name" value="Retinol_saturase"/>
</dbReference>
<keyword evidence="2" id="KW-0732">Signal</keyword>
<evidence type="ECO:0000256" key="1">
    <source>
        <dbReference type="ARBA" id="ARBA00022630"/>
    </source>
</evidence>
<proteinExistence type="predicted"/>
<dbReference type="Pfam" id="PF13450">
    <property type="entry name" value="NAD_binding_8"/>
    <property type="match status" value="1"/>
</dbReference>
<reference evidence="6" key="1">
    <citation type="submission" date="2024-01" db="EMBL/GenBank/DDBJ databases">
        <title>Bank of Algae and Cyanobacteria of the Azores (BACA) strain genomes.</title>
        <authorList>
            <person name="Luz R."/>
            <person name="Cordeiro R."/>
            <person name="Fonseca A."/>
            <person name="Goncalves V."/>
        </authorList>
    </citation>
    <scope>NUCLEOTIDE SEQUENCE</scope>
    <source>
        <strain evidence="6">BACA0141</strain>
    </source>
</reference>
<evidence type="ECO:0000256" key="4">
    <source>
        <dbReference type="ARBA" id="ARBA00022857"/>
    </source>
</evidence>
<evidence type="ECO:0000256" key="2">
    <source>
        <dbReference type="ARBA" id="ARBA00022729"/>
    </source>
</evidence>
<dbReference type="AlphaFoldDB" id="A0AAW9PSD4"/>
<dbReference type="Proteomes" id="UP001333818">
    <property type="component" value="Unassembled WGS sequence"/>
</dbReference>
<dbReference type="EMBL" id="JAZBJZ010000025">
    <property type="protein sequence ID" value="MEE3716787.1"/>
    <property type="molecule type" value="Genomic_DNA"/>
</dbReference>
<keyword evidence="4" id="KW-0521">NADP</keyword>
<keyword evidence="7" id="KW-1185">Reference proteome</keyword>
<comment type="caution">
    <text evidence="6">The sequence shown here is derived from an EMBL/GenBank/DDBJ whole genome shotgun (WGS) entry which is preliminary data.</text>
</comment>
<organism evidence="6 7">
    <name type="scientific">Tumidithrix elongata BACA0141</name>
    <dbReference type="NCBI Taxonomy" id="2716417"/>
    <lineage>
        <taxon>Bacteria</taxon>
        <taxon>Bacillati</taxon>
        <taxon>Cyanobacteriota</taxon>
        <taxon>Cyanophyceae</taxon>
        <taxon>Pseudanabaenales</taxon>
        <taxon>Pseudanabaenaceae</taxon>
        <taxon>Tumidithrix</taxon>
        <taxon>Tumidithrix elongata</taxon>
    </lineage>
</organism>